<proteinExistence type="predicted"/>
<feature type="region of interest" description="Disordered" evidence="1">
    <location>
        <begin position="19"/>
        <end position="77"/>
    </location>
</feature>
<keyword evidence="4" id="KW-1185">Reference proteome</keyword>
<protein>
    <submittedName>
        <fullName evidence="3">Uncharacterized protein</fullName>
    </submittedName>
</protein>
<evidence type="ECO:0000313" key="3">
    <source>
        <dbReference type="EMBL" id="RFZ82749.1"/>
    </source>
</evidence>
<dbReference type="AlphaFoldDB" id="A0A3E2NP24"/>
<evidence type="ECO:0000256" key="2">
    <source>
        <dbReference type="SAM" id="SignalP"/>
    </source>
</evidence>
<gene>
    <name evidence="3" type="ORF">DYU05_11285</name>
</gene>
<dbReference type="EMBL" id="QWDE01000002">
    <property type="protein sequence ID" value="RFZ82749.1"/>
    <property type="molecule type" value="Genomic_DNA"/>
</dbReference>
<dbReference type="OrthoDB" id="798484at2"/>
<accession>A0A3E2NP24</accession>
<feature type="compositionally biased region" description="Polar residues" evidence="1">
    <location>
        <begin position="34"/>
        <end position="44"/>
    </location>
</feature>
<feature type="signal peptide" evidence="2">
    <location>
        <begin position="1"/>
        <end position="18"/>
    </location>
</feature>
<feature type="chain" id="PRO_5017630781" evidence="2">
    <location>
        <begin position="19"/>
        <end position="77"/>
    </location>
</feature>
<evidence type="ECO:0000256" key="1">
    <source>
        <dbReference type="SAM" id="MobiDB-lite"/>
    </source>
</evidence>
<comment type="caution">
    <text evidence="3">The sequence shown here is derived from an EMBL/GenBank/DDBJ whole genome shotgun (WGS) entry which is preliminary data.</text>
</comment>
<evidence type="ECO:0000313" key="4">
    <source>
        <dbReference type="Proteomes" id="UP000260823"/>
    </source>
</evidence>
<dbReference type="RefSeq" id="WP_117383152.1">
    <property type="nucleotide sequence ID" value="NZ_QWDE01000002.1"/>
</dbReference>
<organism evidence="3 4">
    <name type="scientific">Mucilaginibacter terrenus</name>
    <dbReference type="NCBI Taxonomy" id="2482727"/>
    <lineage>
        <taxon>Bacteria</taxon>
        <taxon>Pseudomonadati</taxon>
        <taxon>Bacteroidota</taxon>
        <taxon>Sphingobacteriia</taxon>
        <taxon>Sphingobacteriales</taxon>
        <taxon>Sphingobacteriaceae</taxon>
        <taxon>Mucilaginibacter</taxon>
    </lineage>
</organism>
<name>A0A3E2NP24_9SPHI</name>
<reference evidence="3 4" key="1">
    <citation type="submission" date="2018-08" db="EMBL/GenBank/DDBJ databases">
        <title>Mucilaginibacter terrae sp. nov., isolated from manganese diggings.</title>
        <authorList>
            <person name="Huang Y."/>
            <person name="Zhou Z."/>
        </authorList>
    </citation>
    <scope>NUCLEOTIDE SEQUENCE [LARGE SCALE GENOMIC DNA]</scope>
    <source>
        <strain evidence="3 4">ZH6</strain>
    </source>
</reference>
<keyword evidence="2" id="KW-0732">Signal</keyword>
<sequence>MKKLLFALAILLSCYASSCKGDKSKDADSADSGQTHVNSAQPADSSKYPVSPVETGGQDTSSSAIDPAKPADTIKRR</sequence>
<dbReference type="Proteomes" id="UP000260823">
    <property type="component" value="Unassembled WGS sequence"/>
</dbReference>